<evidence type="ECO:0000313" key="3">
    <source>
        <dbReference type="Proteomes" id="UP000326396"/>
    </source>
</evidence>
<protein>
    <submittedName>
        <fullName evidence="2">Uncharacterized protein</fullName>
    </submittedName>
</protein>
<comment type="caution">
    <text evidence="2">The sequence shown here is derived from an EMBL/GenBank/DDBJ whole genome shotgun (WGS) entry which is preliminary data.</text>
</comment>
<sequence length="167" mass="18761">MAVVLVGPPPEEEECGMSDRLLDSRLIEGFGDNWEDQLLSHGEEDEGLVVVVVVVELSVVERIEENGLTNEGFRREEDEDEDEEEKKSKYELEEKLRNGTSVSFMVDNWYLVVIPPSLAVGGGDNSGGRRQRWCSGNDNGSCEGEREISEFRVNTRIRCVGGFVYDI</sequence>
<dbReference type="EMBL" id="SZYD01000016">
    <property type="protein sequence ID" value="KAD3336805.1"/>
    <property type="molecule type" value="Genomic_DNA"/>
</dbReference>
<feature type="region of interest" description="Disordered" evidence="1">
    <location>
        <begin position="68"/>
        <end position="89"/>
    </location>
</feature>
<accession>A0A5N6M838</accession>
<dbReference type="Proteomes" id="UP000326396">
    <property type="component" value="Linkage Group LG6"/>
</dbReference>
<evidence type="ECO:0000256" key="1">
    <source>
        <dbReference type="SAM" id="MobiDB-lite"/>
    </source>
</evidence>
<reference evidence="2 3" key="1">
    <citation type="submission" date="2019-05" db="EMBL/GenBank/DDBJ databases">
        <title>Mikania micrantha, genome provides insights into the molecular mechanism of rapid growth.</title>
        <authorList>
            <person name="Liu B."/>
        </authorList>
    </citation>
    <scope>NUCLEOTIDE SEQUENCE [LARGE SCALE GENOMIC DNA]</scope>
    <source>
        <strain evidence="2">NLD-2019</strain>
        <tissue evidence="2">Leaf</tissue>
    </source>
</reference>
<gene>
    <name evidence="2" type="ORF">E3N88_32324</name>
</gene>
<keyword evidence="3" id="KW-1185">Reference proteome</keyword>
<organism evidence="2 3">
    <name type="scientific">Mikania micrantha</name>
    <name type="common">bitter vine</name>
    <dbReference type="NCBI Taxonomy" id="192012"/>
    <lineage>
        <taxon>Eukaryota</taxon>
        <taxon>Viridiplantae</taxon>
        <taxon>Streptophyta</taxon>
        <taxon>Embryophyta</taxon>
        <taxon>Tracheophyta</taxon>
        <taxon>Spermatophyta</taxon>
        <taxon>Magnoliopsida</taxon>
        <taxon>eudicotyledons</taxon>
        <taxon>Gunneridae</taxon>
        <taxon>Pentapetalae</taxon>
        <taxon>asterids</taxon>
        <taxon>campanulids</taxon>
        <taxon>Asterales</taxon>
        <taxon>Asteraceae</taxon>
        <taxon>Asteroideae</taxon>
        <taxon>Heliantheae alliance</taxon>
        <taxon>Eupatorieae</taxon>
        <taxon>Mikania</taxon>
    </lineage>
</organism>
<name>A0A5N6M838_9ASTR</name>
<proteinExistence type="predicted"/>
<evidence type="ECO:0000313" key="2">
    <source>
        <dbReference type="EMBL" id="KAD3336805.1"/>
    </source>
</evidence>
<dbReference type="AlphaFoldDB" id="A0A5N6M838"/>